<feature type="transmembrane region" description="Helical" evidence="6">
    <location>
        <begin position="129"/>
        <end position="146"/>
    </location>
</feature>
<evidence type="ECO:0000313" key="8">
    <source>
        <dbReference type="EMBL" id="MBB5631250.1"/>
    </source>
</evidence>
<dbReference type="InterPro" id="IPR000412">
    <property type="entry name" value="ABC_2_transport"/>
</dbReference>
<evidence type="ECO:0000256" key="4">
    <source>
        <dbReference type="ARBA" id="ARBA00023136"/>
    </source>
</evidence>
<dbReference type="InterPro" id="IPR047817">
    <property type="entry name" value="ABC2_TM_bact-type"/>
</dbReference>
<comment type="subcellular location">
    <subcellularLocation>
        <location evidence="6">Cell membrane</location>
        <topology evidence="6">Multi-pass membrane protein</topology>
    </subcellularLocation>
    <subcellularLocation>
        <location evidence="1">Membrane</location>
        <topology evidence="1">Multi-pass membrane protein</topology>
    </subcellularLocation>
</comment>
<evidence type="ECO:0000256" key="3">
    <source>
        <dbReference type="ARBA" id="ARBA00022989"/>
    </source>
</evidence>
<keyword evidence="6" id="KW-0813">Transport</keyword>
<keyword evidence="5" id="KW-0046">Antibiotic resistance</keyword>
<dbReference type="AlphaFoldDB" id="A0A7W8ZCA3"/>
<dbReference type="PANTHER" id="PTHR43229:SF2">
    <property type="entry name" value="NODULATION PROTEIN J"/>
    <property type="match status" value="1"/>
</dbReference>
<dbReference type="Proteomes" id="UP000588112">
    <property type="component" value="Unassembled WGS sequence"/>
</dbReference>
<name>A0A7W8ZCA3_9ACTN</name>
<comment type="similarity">
    <text evidence="6">Belongs to the ABC-2 integral membrane protein family.</text>
</comment>
<keyword evidence="9" id="KW-1185">Reference proteome</keyword>
<comment type="caution">
    <text evidence="8">The sequence shown here is derived from an EMBL/GenBank/DDBJ whole genome shotgun (WGS) entry which is preliminary data.</text>
</comment>
<feature type="transmembrane region" description="Helical" evidence="6">
    <location>
        <begin position="183"/>
        <end position="202"/>
    </location>
</feature>
<evidence type="ECO:0000313" key="9">
    <source>
        <dbReference type="Proteomes" id="UP000588112"/>
    </source>
</evidence>
<accession>A0A7W8ZCA3</accession>
<gene>
    <name evidence="8" type="ORF">BJ981_007014</name>
</gene>
<reference evidence="8 9" key="1">
    <citation type="submission" date="2020-08" db="EMBL/GenBank/DDBJ databases">
        <title>Sequencing the genomes of 1000 actinobacteria strains.</title>
        <authorList>
            <person name="Klenk H.-P."/>
        </authorList>
    </citation>
    <scope>NUCLEOTIDE SEQUENCE [LARGE SCALE GENOMIC DNA]</scope>
    <source>
        <strain evidence="8 9">DSM 45790</strain>
    </source>
</reference>
<keyword evidence="3 6" id="KW-1133">Transmembrane helix</keyword>
<evidence type="ECO:0000259" key="7">
    <source>
        <dbReference type="PROSITE" id="PS51012"/>
    </source>
</evidence>
<dbReference type="PIRSF" id="PIRSF006648">
    <property type="entry name" value="DrrB"/>
    <property type="match status" value="1"/>
</dbReference>
<protein>
    <recommendedName>
        <fullName evidence="6">Transport permease protein</fullName>
    </recommendedName>
</protein>
<feature type="domain" description="ABC transmembrane type-2" evidence="7">
    <location>
        <begin position="38"/>
        <end position="272"/>
    </location>
</feature>
<feature type="transmembrane region" description="Helical" evidence="6">
    <location>
        <begin position="246"/>
        <end position="266"/>
    </location>
</feature>
<sequence length="274" mass="29371">MTIAIPAPPRGLARLRWALADAWVITGRDLAHWARQPAQFVIGLLFPVMVVLIFAYMFGGGMVIPGGGDYREFLMPGMYAMTMVFGIEATFTAVSADAARGVTDRFRSLPMAPSAVVTGRGVADMLNSAAGLAVMIACGLAVGWRWHEGPGAALAAVGLLLLLRFALLWAGIYLGLVLRNAEAVMALQILVWPVGFLSNTFASPATMPGWLGAIAEWNPMSATVSATRELFGNPGWGGDTWAAQHAQLMALVWPSLLLVIFIPLSVRRYQRLSS</sequence>
<keyword evidence="6" id="KW-1003">Cell membrane</keyword>
<dbReference type="PANTHER" id="PTHR43229">
    <property type="entry name" value="NODULATION PROTEIN J"/>
    <property type="match status" value="1"/>
</dbReference>
<dbReference type="GO" id="GO:0140359">
    <property type="term" value="F:ABC-type transporter activity"/>
    <property type="evidence" value="ECO:0007669"/>
    <property type="project" value="InterPro"/>
</dbReference>
<evidence type="ECO:0000256" key="5">
    <source>
        <dbReference type="ARBA" id="ARBA00023251"/>
    </source>
</evidence>
<feature type="transmembrane region" description="Helical" evidence="6">
    <location>
        <begin position="38"/>
        <end position="58"/>
    </location>
</feature>
<proteinExistence type="inferred from homology"/>
<dbReference type="PROSITE" id="PS51012">
    <property type="entry name" value="ABC_TM2"/>
    <property type="match status" value="1"/>
</dbReference>
<evidence type="ECO:0000256" key="2">
    <source>
        <dbReference type="ARBA" id="ARBA00022692"/>
    </source>
</evidence>
<evidence type="ECO:0000256" key="6">
    <source>
        <dbReference type="RuleBase" id="RU361157"/>
    </source>
</evidence>
<feature type="transmembrane region" description="Helical" evidence="6">
    <location>
        <begin position="152"/>
        <end position="176"/>
    </location>
</feature>
<dbReference type="InterPro" id="IPR051784">
    <property type="entry name" value="Nod_factor_ABC_transporter"/>
</dbReference>
<dbReference type="EMBL" id="JACHBR010000002">
    <property type="protein sequence ID" value="MBB5631250.1"/>
    <property type="molecule type" value="Genomic_DNA"/>
</dbReference>
<dbReference type="GO" id="GO:0046677">
    <property type="term" value="P:response to antibiotic"/>
    <property type="evidence" value="ECO:0007669"/>
    <property type="project" value="UniProtKB-KW"/>
</dbReference>
<dbReference type="Pfam" id="PF01061">
    <property type="entry name" value="ABC2_membrane"/>
    <property type="match status" value="1"/>
</dbReference>
<feature type="transmembrane region" description="Helical" evidence="6">
    <location>
        <begin position="78"/>
        <end position="99"/>
    </location>
</feature>
<organism evidence="8 9">
    <name type="scientific">Sphaerisporangium krabiense</name>
    <dbReference type="NCBI Taxonomy" id="763782"/>
    <lineage>
        <taxon>Bacteria</taxon>
        <taxon>Bacillati</taxon>
        <taxon>Actinomycetota</taxon>
        <taxon>Actinomycetes</taxon>
        <taxon>Streptosporangiales</taxon>
        <taxon>Streptosporangiaceae</taxon>
        <taxon>Sphaerisporangium</taxon>
    </lineage>
</organism>
<keyword evidence="4 6" id="KW-0472">Membrane</keyword>
<dbReference type="GO" id="GO:0043190">
    <property type="term" value="C:ATP-binding cassette (ABC) transporter complex"/>
    <property type="evidence" value="ECO:0007669"/>
    <property type="project" value="InterPro"/>
</dbReference>
<dbReference type="InterPro" id="IPR013525">
    <property type="entry name" value="ABC2_TM"/>
</dbReference>
<evidence type="ECO:0000256" key="1">
    <source>
        <dbReference type="ARBA" id="ARBA00004141"/>
    </source>
</evidence>
<keyword evidence="2 6" id="KW-0812">Transmembrane</keyword>
<dbReference type="RefSeq" id="WP_184617584.1">
    <property type="nucleotide sequence ID" value="NZ_BOOS01000009.1"/>
</dbReference>